<organism evidence="2">
    <name type="scientific">viral metagenome</name>
    <dbReference type="NCBI Taxonomy" id="1070528"/>
    <lineage>
        <taxon>unclassified sequences</taxon>
        <taxon>metagenomes</taxon>
        <taxon>organismal metagenomes</taxon>
    </lineage>
</organism>
<dbReference type="AlphaFoldDB" id="A0A6C0FFD9"/>
<protein>
    <submittedName>
        <fullName evidence="2">Uncharacterized protein</fullName>
    </submittedName>
</protein>
<feature type="compositionally biased region" description="Basic residues" evidence="1">
    <location>
        <begin position="274"/>
        <end position="284"/>
    </location>
</feature>
<sequence>MIIHHSERFKSYQLFIKKPLKYSEKFTFVPIRLKKDKVYHKCIFQTPLLFTPYGINSTQNNKSIIDITFQNIENDNSQKVFHANLKYIYDTVYEKYKYDYIVNEFLKRTDFNDCLRLKISDNTILFDEFKNTIEDINNYSYGNFIIELEGLWLNEDNIWFQWNLLQAKIRLPTHLKEYSFIDEIHEIREETIKEDKYDKMIKMGVPKEAVDRQRVLDGKIPHGKIPHGKIPHGKIPHGKIPAPPPPPPNLNDPNKKSYIVPKIKASDLQNVILKKSKPIQKPKIKRDPNHFEPPTIEELQSTLSRLKKINIE</sequence>
<name>A0A6C0FFD9_9ZZZZ</name>
<reference evidence="2" key="1">
    <citation type="journal article" date="2020" name="Nature">
        <title>Giant virus diversity and host interactions through global metagenomics.</title>
        <authorList>
            <person name="Schulz F."/>
            <person name="Roux S."/>
            <person name="Paez-Espino D."/>
            <person name="Jungbluth S."/>
            <person name="Walsh D.A."/>
            <person name="Denef V.J."/>
            <person name="McMahon K.D."/>
            <person name="Konstantinidis K.T."/>
            <person name="Eloe-Fadrosh E.A."/>
            <person name="Kyrpides N.C."/>
            <person name="Woyke T."/>
        </authorList>
    </citation>
    <scope>NUCLEOTIDE SEQUENCE</scope>
    <source>
        <strain evidence="2">GVMAG-S-ERX556126-94</strain>
    </source>
</reference>
<evidence type="ECO:0000256" key="1">
    <source>
        <dbReference type="SAM" id="MobiDB-lite"/>
    </source>
</evidence>
<evidence type="ECO:0000313" key="2">
    <source>
        <dbReference type="EMBL" id="QHT39169.1"/>
    </source>
</evidence>
<feature type="region of interest" description="Disordered" evidence="1">
    <location>
        <begin position="271"/>
        <end position="298"/>
    </location>
</feature>
<accession>A0A6C0FFD9</accession>
<proteinExistence type="predicted"/>
<dbReference type="EMBL" id="MN738839">
    <property type="protein sequence ID" value="QHT39169.1"/>
    <property type="molecule type" value="Genomic_DNA"/>
</dbReference>